<keyword evidence="4" id="KW-0808">Transferase</keyword>
<keyword evidence="8" id="KW-1208">Phospholipid metabolism</keyword>
<organism evidence="15 16">
    <name type="scientific">Peltaster fructicola</name>
    <dbReference type="NCBI Taxonomy" id="286661"/>
    <lineage>
        <taxon>Eukaryota</taxon>
        <taxon>Fungi</taxon>
        <taxon>Dikarya</taxon>
        <taxon>Ascomycota</taxon>
        <taxon>Pezizomycotina</taxon>
        <taxon>Dothideomycetes</taxon>
        <taxon>Dothideomycetes incertae sedis</taxon>
        <taxon>Peltaster</taxon>
    </lineage>
</organism>
<evidence type="ECO:0000256" key="10">
    <source>
        <dbReference type="ARBA" id="ARBA00024221"/>
    </source>
</evidence>
<comment type="pathway">
    <text evidence="9">Phospholipid metabolism; phosphatidylethanolamine biosynthesis; phosphatidylethanolamine from ethanolamine: step 2/3.</text>
</comment>
<evidence type="ECO:0000259" key="14">
    <source>
        <dbReference type="Pfam" id="PF01467"/>
    </source>
</evidence>
<dbReference type="GO" id="GO:0005737">
    <property type="term" value="C:cytoplasm"/>
    <property type="evidence" value="ECO:0007669"/>
    <property type="project" value="TreeGrafter"/>
</dbReference>
<feature type="region of interest" description="Disordered" evidence="13">
    <location>
        <begin position="220"/>
        <end position="252"/>
    </location>
</feature>
<dbReference type="GO" id="GO:0004306">
    <property type="term" value="F:ethanolamine-phosphate cytidylyltransferase activity"/>
    <property type="evidence" value="ECO:0007669"/>
    <property type="project" value="UniProtKB-EC"/>
</dbReference>
<dbReference type="Proteomes" id="UP000503462">
    <property type="component" value="Chromosome 2"/>
</dbReference>
<dbReference type="Pfam" id="PF01467">
    <property type="entry name" value="CTP_transf_like"/>
    <property type="match status" value="1"/>
</dbReference>
<evidence type="ECO:0000313" key="15">
    <source>
        <dbReference type="EMBL" id="QIW97376.1"/>
    </source>
</evidence>
<dbReference type="InterPro" id="IPR041723">
    <property type="entry name" value="CCT"/>
</dbReference>
<evidence type="ECO:0000256" key="8">
    <source>
        <dbReference type="ARBA" id="ARBA00023264"/>
    </source>
</evidence>
<sequence length="518" mass="57523">MAPNIDPEVGCVIPSAGNWPIAPQEDVPIEEGRLWIDGCFDFFHHGHAGVMLQARRLGEGLYVGLHSDEAIAKNKGPTVMSLAERAAAIEACRWSTLCVPHAPYVTSLPWISHYGCKYVVHGDDITSDANGEDCYRFVKKANRMKIVPRTPGISTTDLVGRMLLCTKTHHIDALLAMLDGKEGKGGEEERIARGTDARRRLHEYAAAPNGKDPLVQIFSFTPRHRGPERRRSSVRQDSSPSQSDAGRGVFSPLVTGVEPKAGQRIVYVDGGFDLFSSGHIAFLHTVFDLEDKHAQERGWYTPDAKAKRIESGSDYPPAYIIAGIHDDTTINYHKGINYPIMNMVERGLCVIQCRYIHTVVFNAPHTPSKAYLSTLPPVTQAGKQHPDVVYHGSTSSMPMLPPSPVLRRPATARTDSTASVASTKSVTSKPNLDTYADARSLGIFVETQPHAFQGVTTEQIVQRILDNRIQYEERQRKKGMKVVGEEAAWQREKLEKEAEAKKLEREKRLKEIERQFGA</sequence>
<dbReference type="Gene3D" id="3.40.50.620">
    <property type="entry name" value="HUPs"/>
    <property type="match status" value="2"/>
</dbReference>
<feature type="domain" description="Cytidyltransferase-like" evidence="14">
    <location>
        <begin position="36"/>
        <end position="159"/>
    </location>
</feature>
<evidence type="ECO:0000256" key="1">
    <source>
        <dbReference type="ARBA" id="ARBA00005189"/>
    </source>
</evidence>
<name>A0A6H0XRJ3_9PEZI</name>
<evidence type="ECO:0000256" key="6">
    <source>
        <dbReference type="ARBA" id="ARBA00023098"/>
    </source>
</evidence>
<reference evidence="15 16" key="1">
    <citation type="journal article" date="2016" name="Sci. Rep.">
        <title>Peltaster fructicola genome reveals evolution from an invasive phytopathogen to an ectophytic parasite.</title>
        <authorList>
            <person name="Xu C."/>
            <person name="Chen H."/>
            <person name="Gleason M.L."/>
            <person name="Xu J.R."/>
            <person name="Liu H."/>
            <person name="Zhang R."/>
            <person name="Sun G."/>
        </authorList>
    </citation>
    <scope>NUCLEOTIDE SEQUENCE [LARGE SCALE GENOMIC DNA]</scope>
    <source>
        <strain evidence="15 16">LNHT1506</strain>
    </source>
</reference>
<dbReference type="CDD" id="cd02174">
    <property type="entry name" value="CCT"/>
    <property type="match status" value="1"/>
</dbReference>
<dbReference type="InterPro" id="IPR004821">
    <property type="entry name" value="Cyt_trans-like"/>
</dbReference>
<dbReference type="UniPathway" id="UPA00558">
    <property type="reaction ID" value="UER00742"/>
</dbReference>
<feature type="compositionally biased region" description="Low complexity" evidence="13">
    <location>
        <begin position="416"/>
        <end position="429"/>
    </location>
</feature>
<feature type="region of interest" description="Disordered" evidence="13">
    <location>
        <begin position="395"/>
        <end position="429"/>
    </location>
</feature>
<keyword evidence="3" id="KW-0444">Lipid biosynthesis</keyword>
<dbReference type="GO" id="GO:0006646">
    <property type="term" value="P:phosphatidylethanolamine biosynthetic process"/>
    <property type="evidence" value="ECO:0007669"/>
    <property type="project" value="UniProtKB-UniPathway"/>
</dbReference>
<evidence type="ECO:0000256" key="4">
    <source>
        <dbReference type="ARBA" id="ARBA00022679"/>
    </source>
</evidence>
<comment type="similarity">
    <text evidence="2">Belongs to the cytidylyltransferase family.</text>
</comment>
<evidence type="ECO:0000256" key="3">
    <source>
        <dbReference type="ARBA" id="ARBA00022516"/>
    </source>
</evidence>
<evidence type="ECO:0000256" key="13">
    <source>
        <dbReference type="SAM" id="MobiDB-lite"/>
    </source>
</evidence>
<evidence type="ECO:0000256" key="9">
    <source>
        <dbReference type="ARBA" id="ARBA00024191"/>
    </source>
</evidence>
<gene>
    <name evidence="15" type="ORF">AMS68_002894</name>
</gene>
<dbReference type="NCBIfam" id="TIGR00125">
    <property type="entry name" value="cyt_tran_rel"/>
    <property type="match status" value="1"/>
</dbReference>
<dbReference type="PANTHER" id="PTHR45780:SF2">
    <property type="entry name" value="ETHANOLAMINE-PHOSPHATE CYTIDYLYLTRANSFERASE"/>
    <property type="match status" value="1"/>
</dbReference>
<dbReference type="EC" id="2.7.7.14" evidence="10"/>
<comment type="pathway">
    <text evidence="1">Lipid metabolism.</text>
</comment>
<evidence type="ECO:0000256" key="5">
    <source>
        <dbReference type="ARBA" id="ARBA00022695"/>
    </source>
</evidence>
<keyword evidence="5" id="KW-0548">Nucleotidyltransferase</keyword>
<evidence type="ECO:0000256" key="7">
    <source>
        <dbReference type="ARBA" id="ARBA00023209"/>
    </source>
</evidence>
<dbReference type="OrthoDB" id="40021at2759"/>
<proteinExistence type="inferred from homology"/>
<dbReference type="InterPro" id="IPR014729">
    <property type="entry name" value="Rossmann-like_a/b/a_fold"/>
</dbReference>
<dbReference type="SUPFAM" id="SSF52374">
    <property type="entry name" value="Nucleotidylyl transferase"/>
    <property type="match status" value="2"/>
</dbReference>
<dbReference type="AlphaFoldDB" id="A0A6H0XRJ3"/>
<keyword evidence="6" id="KW-0443">Lipid metabolism</keyword>
<dbReference type="EMBL" id="CP051140">
    <property type="protein sequence ID" value="QIW97376.1"/>
    <property type="molecule type" value="Genomic_DNA"/>
</dbReference>
<feature type="coiled-coil region" evidence="12">
    <location>
        <begin position="486"/>
        <end position="515"/>
    </location>
</feature>
<dbReference type="InterPro" id="IPR044608">
    <property type="entry name" value="Ect1/PCYT2"/>
</dbReference>
<feature type="compositionally biased region" description="Low complexity" evidence="13">
    <location>
        <begin position="235"/>
        <end position="244"/>
    </location>
</feature>
<evidence type="ECO:0000256" key="11">
    <source>
        <dbReference type="ARBA" id="ARBA00031473"/>
    </source>
</evidence>
<keyword evidence="7" id="KW-0594">Phospholipid biosynthesis</keyword>
<keyword evidence="16" id="KW-1185">Reference proteome</keyword>
<dbReference type="PANTHER" id="PTHR45780">
    <property type="entry name" value="ETHANOLAMINE-PHOSPHATE CYTIDYLYLTRANSFERASE"/>
    <property type="match status" value="1"/>
</dbReference>
<keyword evidence="12" id="KW-0175">Coiled coil</keyword>
<evidence type="ECO:0000256" key="12">
    <source>
        <dbReference type="SAM" id="Coils"/>
    </source>
</evidence>
<protein>
    <recommendedName>
        <fullName evidence="10">ethanolamine-phosphate cytidylyltransferase</fullName>
        <ecNumber evidence="10">2.7.7.14</ecNumber>
    </recommendedName>
    <alternativeName>
        <fullName evidence="11">CTP:phosphoethanolamine cytidylyltransferase</fullName>
    </alternativeName>
</protein>
<evidence type="ECO:0000313" key="16">
    <source>
        <dbReference type="Proteomes" id="UP000503462"/>
    </source>
</evidence>
<accession>A0A6H0XRJ3</accession>
<evidence type="ECO:0000256" key="2">
    <source>
        <dbReference type="ARBA" id="ARBA00010101"/>
    </source>
</evidence>